<dbReference type="GO" id="GO:0051287">
    <property type="term" value="F:NAD binding"/>
    <property type="evidence" value="ECO:0007669"/>
    <property type="project" value="InterPro"/>
</dbReference>
<name>A0A0D6JUD3_9EURY</name>
<dbReference type="InterPro" id="IPR013328">
    <property type="entry name" value="6PGD_dom2"/>
</dbReference>
<organism evidence="5 6">
    <name type="scientific">Haloferax massiliensis</name>
    <dbReference type="NCBI Taxonomy" id="1476858"/>
    <lineage>
        <taxon>Archaea</taxon>
        <taxon>Methanobacteriati</taxon>
        <taxon>Methanobacteriota</taxon>
        <taxon>Stenosarchaea group</taxon>
        <taxon>Halobacteria</taxon>
        <taxon>Halobacteriales</taxon>
        <taxon>Haloferacaceae</taxon>
        <taxon>Haloferax</taxon>
    </lineage>
</organism>
<dbReference type="Gene3D" id="3.40.50.720">
    <property type="entry name" value="NAD(P)-binding Rossmann-like Domain"/>
    <property type="match status" value="1"/>
</dbReference>
<dbReference type="Pfam" id="PF14833">
    <property type="entry name" value="NAD_binding_11"/>
    <property type="match status" value="1"/>
</dbReference>
<dbReference type="AlphaFoldDB" id="A0A0D6JUD3"/>
<dbReference type="SUPFAM" id="SSF48179">
    <property type="entry name" value="6-phosphogluconate dehydrogenase C-terminal domain-like"/>
    <property type="match status" value="1"/>
</dbReference>
<keyword evidence="2" id="KW-0520">NAD</keyword>
<dbReference type="OrthoDB" id="23890at2157"/>
<accession>A0A0D6JUD3</accession>
<keyword evidence="6" id="KW-1185">Reference proteome</keyword>
<evidence type="ECO:0000256" key="1">
    <source>
        <dbReference type="ARBA" id="ARBA00023002"/>
    </source>
</evidence>
<protein>
    <submittedName>
        <fullName evidence="5">2-hydroxy-3-oxopropionate reductase</fullName>
    </submittedName>
</protein>
<dbReference type="InterPro" id="IPR029154">
    <property type="entry name" value="HIBADH-like_NADP-bd"/>
</dbReference>
<evidence type="ECO:0000259" key="4">
    <source>
        <dbReference type="Pfam" id="PF14833"/>
    </source>
</evidence>
<sequence>MPQTIGFVGVGIMGKPMAENVLDAGFDVVVHNRSREAVDSLAELGATAASAPSAVASQADVVVTVLPDTEAVEEVVYGDDGLADGFDSGDVLIDMSTISPVATERLSEELEAGGVSMLDAPVSGGEEGARDGSLSIMVGGSRETFDAHASLFAAMGSTVTYCGDAGAGQITKACNQIVVGCTLQAVSEALVLAQRAGADLEAVVDAISGGAAGCWALRERAPRVIRGNFDPGFFASYQYKDLRIATAAGEEYGSPMPATSVVHEAYKAMETSGYGRDDHSAVIKILEDTVDEAARIE</sequence>
<dbReference type="GO" id="GO:0050661">
    <property type="term" value="F:NADP binding"/>
    <property type="evidence" value="ECO:0007669"/>
    <property type="project" value="InterPro"/>
</dbReference>
<dbReference type="GO" id="GO:0016491">
    <property type="term" value="F:oxidoreductase activity"/>
    <property type="evidence" value="ECO:0007669"/>
    <property type="project" value="UniProtKB-KW"/>
</dbReference>
<dbReference type="RefSeq" id="WP_089780267.1">
    <property type="nucleotide sequence ID" value="NZ_CABLRR010000003.1"/>
</dbReference>
<dbReference type="PIRSF" id="PIRSF000103">
    <property type="entry name" value="HIBADH"/>
    <property type="match status" value="1"/>
</dbReference>
<dbReference type="InterPro" id="IPR008927">
    <property type="entry name" value="6-PGluconate_DH-like_C_sf"/>
</dbReference>
<dbReference type="Gene3D" id="1.10.1040.10">
    <property type="entry name" value="N-(1-d-carboxylethyl)-l-norvaline Dehydrogenase, domain 2"/>
    <property type="match status" value="1"/>
</dbReference>
<dbReference type="InterPro" id="IPR006115">
    <property type="entry name" value="6PGDH_NADP-bd"/>
</dbReference>
<dbReference type="PANTHER" id="PTHR43060">
    <property type="entry name" value="3-HYDROXYISOBUTYRATE DEHYDROGENASE-LIKE 1, MITOCHONDRIAL-RELATED"/>
    <property type="match status" value="1"/>
</dbReference>
<evidence type="ECO:0000259" key="3">
    <source>
        <dbReference type="Pfam" id="PF03446"/>
    </source>
</evidence>
<dbReference type="EMBL" id="CSTE01000003">
    <property type="protein sequence ID" value="CQR52058.1"/>
    <property type="molecule type" value="Genomic_DNA"/>
</dbReference>
<feature type="domain" description="3-hydroxyisobutyrate dehydrogenase-like NAD-binding" evidence="4">
    <location>
        <begin position="166"/>
        <end position="286"/>
    </location>
</feature>
<evidence type="ECO:0000313" key="6">
    <source>
        <dbReference type="Proteomes" id="UP000198902"/>
    </source>
</evidence>
<dbReference type="SUPFAM" id="SSF51735">
    <property type="entry name" value="NAD(P)-binding Rossmann-fold domains"/>
    <property type="match status" value="1"/>
</dbReference>
<gene>
    <name evidence="5" type="primary">garR</name>
    <name evidence="5" type="ORF">BN996_02957</name>
</gene>
<keyword evidence="1" id="KW-0560">Oxidoreductase</keyword>
<dbReference type="Proteomes" id="UP000198902">
    <property type="component" value="Unassembled WGS sequence"/>
</dbReference>
<evidence type="ECO:0000256" key="2">
    <source>
        <dbReference type="ARBA" id="ARBA00023027"/>
    </source>
</evidence>
<dbReference type="Pfam" id="PF03446">
    <property type="entry name" value="NAD_binding_2"/>
    <property type="match status" value="1"/>
</dbReference>
<evidence type="ECO:0000313" key="5">
    <source>
        <dbReference type="EMBL" id="CQR52058.1"/>
    </source>
</evidence>
<proteinExistence type="predicted"/>
<feature type="domain" description="6-phosphogluconate dehydrogenase NADP-binding" evidence="3">
    <location>
        <begin position="4"/>
        <end position="163"/>
    </location>
</feature>
<dbReference type="PANTHER" id="PTHR43060:SF15">
    <property type="entry name" value="3-HYDROXYISOBUTYRATE DEHYDROGENASE-LIKE 1, MITOCHONDRIAL-RELATED"/>
    <property type="match status" value="1"/>
</dbReference>
<reference evidence="6" key="1">
    <citation type="submission" date="2015-03" db="EMBL/GenBank/DDBJ databases">
        <authorList>
            <person name="Urmite Genomes"/>
        </authorList>
    </citation>
    <scope>NUCLEOTIDE SEQUENCE [LARGE SCALE GENOMIC DNA]</scope>
    <source>
        <strain evidence="6">Arc-Hr</strain>
    </source>
</reference>
<dbReference type="InterPro" id="IPR036291">
    <property type="entry name" value="NAD(P)-bd_dom_sf"/>
</dbReference>
<dbReference type="InterPro" id="IPR015815">
    <property type="entry name" value="HIBADH-related"/>
</dbReference>